<protein>
    <submittedName>
        <fullName evidence="2">Uncharacterized protein</fullName>
    </submittedName>
</protein>
<feature type="region of interest" description="Disordered" evidence="1">
    <location>
        <begin position="1"/>
        <end position="29"/>
    </location>
</feature>
<evidence type="ECO:0000313" key="3">
    <source>
        <dbReference type="Proteomes" id="UP001623330"/>
    </source>
</evidence>
<evidence type="ECO:0000256" key="1">
    <source>
        <dbReference type="SAM" id="MobiDB-lite"/>
    </source>
</evidence>
<keyword evidence="3" id="KW-1185">Reference proteome</keyword>
<dbReference type="EMBL" id="JBEVYD010000005">
    <property type="protein sequence ID" value="KAL3232832.1"/>
    <property type="molecule type" value="Genomic_DNA"/>
</dbReference>
<evidence type="ECO:0000313" key="2">
    <source>
        <dbReference type="EMBL" id="KAL3232832.1"/>
    </source>
</evidence>
<accession>A0ABR4NW33</accession>
<dbReference type="Proteomes" id="UP001623330">
    <property type="component" value="Unassembled WGS sequence"/>
</dbReference>
<proteinExistence type="predicted"/>
<comment type="caution">
    <text evidence="2">The sequence shown here is derived from an EMBL/GenBank/DDBJ whole genome shotgun (WGS) entry which is preliminary data.</text>
</comment>
<reference evidence="2 3" key="1">
    <citation type="submission" date="2024-05" db="EMBL/GenBank/DDBJ databases">
        <title>Long read based assembly of the Candida bracarensis genome reveals expanded adhesin content.</title>
        <authorList>
            <person name="Marcet-Houben M."/>
            <person name="Ksiezopolska E."/>
            <person name="Gabaldon T."/>
        </authorList>
    </citation>
    <scope>NUCLEOTIDE SEQUENCE [LARGE SCALE GENOMIC DNA]</scope>
    <source>
        <strain evidence="2 3">CBM6</strain>
    </source>
</reference>
<name>A0ABR4NW33_9SACH</name>
<organism evidence="2 3">
    <name type="scientific">Nakaseomyces bracarensis</name>
    <dbReference type="NCBI Taxonomy" id="273131"/>
    <lineage>
        <taxon>Eukaryota</taxon>
        <taxon>Fungi</taxon>
        <taxon>Dikarya</taxon>
        <taxon>Ascomycota</taxon>
        <taxon>Saccharomycotina</taxon>
        <taxon>Saccharomycetes</taxon>
        <taxon>Saccharomycetales</taxon>
        <taxon>Saccharomycetaceae</taxon>
        <taxon>Nakaseomyces</taxon>
    </lineage>
</organism>
<sequence>MNSTRLAQTASTAIRVLKNSSPKRTTPGNSFLSFKEYRECAKTYGPLSASIATKRNLTNRQ</sequence>
<gene>
    <name evidence="2" type="ORF">RNJ44_04748</name>
</gene>